<comment type="caution">
    <text evidence="2">The sequence shown here is derived from an EMBL/GenBank/DDBJ whole genome shotgun (WGS) entry which is preliminary data.</text>
</comment>
<dbReference type="Proteomes" id="UP001320702">
    <property type="component" value="Unassembled WGS sequence"/>
</dbReference>
<reference evidence="2 3" key="1">
    <citation type="submission" date="2022-04" db="EMBL/GenBank/DDBJ databases">
        <title>Paracoccus sp. YLB-12 draft genome sequence.</title>
        <authorList>
            <person name="Yu L."/>
        </authorList>
    </citation>
    <scope>NUCLEOTIDE SEQUENCE [LARGE SCALE GENOMIC DNA]</scope>
    <source>
        <strain evidence="2 3">YLB-12</strain>
    </source>
</reference>
<organism evidence="2 3">
    <name type="scientific">Paracoccus maritimus</name>
    <dbReference type="NCBI Taxonomy" id="2933292"/>
    <lineage>
        <taxon>Bacteria</taxon>
        <taxon>Pseudomonadati</taxon>
        <taxon>Pseudomonadota</taxon>
        <taxon>Alphaproteobacteria</taxon>
        <taxon>Rhodobacterales</taxon>
        <taxon>Paracoccaceae</taxon>
        <taxon>Paracoccus</taxon>
    </lineage>
</organism>
<keyword evidence="3" id="KW-1185">Reference proteome</keyword>
<sequence>MGHTGRPLVAGPWLTSAFALICGATLARVAGQNVVLSGLNGVDLSAVLWTLAFVAYLCRTGPWLLSPKIGRKAASKS</sequence>
<accession>A0ABT2KEJ2</accession>
<evidence type="ECO:0000313" key="3">
    <source>
        <dbReference type="Proteomes" id="UP001320702"/>
    </source>
</evidence>
<dbReference type="EMBL" id="JANAVZ010000036">
    <property type="protein sequence ID" value="MCT4334965.1"/>
    <property type="molecule type" value="Genomic_DNA"/>
</dbReference>
<evidence type="ECO:0000313" key="2">
    <source>
        <dbReference type="EMBL" id="MCT4334965.1"/>
    </source>
</evidence>
<protein>
    <submittedName>
        <fullName evidence="2">NnrS family protein</fullName>
    </submittedName>
</protein>
<proteinExistence type="predicted"/>
<keyword evidence="1" id="KW-0812">Transmembrane</keyword>
<keyword evidence="1" id="KW-1133">Transmembrane helix</keyword>
<name>A0ABT2KEJ2_9RHOB</name>
<keyword evidence="1" id="KW-0472">Membrane</keyword>
<evidence type="ECO:0000256" key="1">
    <source>
        <dbReference type="SAM" id="Phobius"/>
    </source>
</evidence>
<dbReference type="InterPro" id="IPR010266">
    <property type="entry name" value="NnrS"/>
</dbReference>
<dbReference type="Pfam" id="PF05940">
    <property type="entry name" value="NnrS"/>
    <property type="match status" value="1"/>
</dbReference>
<feature type="transmembrane region" description="Helical" evidence="1">
    <location>
        <begin position="47"/>
        <end position="66"/>
    </location>
</feature>
<gene>
    <name evidence="2" type="ORF">MU516_19260</name>
</gene>